<evidence type="ECO:0000256" key="10">
    <source>
        <dbReference type="RuleBase" id="RU000488"/>
    </source>
</evidence>
<comment type="subcellular location">
    <subcellularLocation>
        <location evidence="1">Mitochondrion outer membrane</location>
        <topology evidence="1">Multi-pass membrane protein</topology>
    </subcellularLocation>
</comment>
<dbReference type="WBParaSite" id="TTAC_0000086001-mRNA-1">
    <property type="protein sequence ID" value="TTAC_0000086001-mRNA-1"/>
    <property type="gene ID" value="TTAC_0000086001"/>
</dbReference>
<dbReference type="STRING" id="6205.A0A0R3WJK8"/>
<sequence length="331" mass="37430">MKSSSRRTKQHGVSELDTGTYQISPEAFVIRTLINPLRLVRTLIQLGHEPLPPTTSTFPFSLFGLSHFTFSCYPNVFIYTRHLFHTYGFWSVMTCGFFSTFCFDALTDAYCFVSHRYVVSSALNAGEWLEDSDVVGAPKFRFAEGAMGRLSISQFATHLLNLCFFKTYEVLLTQPFYVILVRQAASVVGNNSGYSWFFQAVMSIFRDNGIMGFFSGITPRLIFELSHLLLFASLSRLLRPRIFGFFGSLSKTVRNSTYTLSYAVSSFLAYRLEVVSCVMALHGSRIPTLEAAMANSFSDWRECERTLAVAGQLQRGYFPFWRFCPSPALSA</sequence>
<evidence type="ECO:0000256" key="3">
    <source>
        <dbReference type="ARBA" id="ARBA00022692"/>
    </source>
</evidence>
<protein>
    <submittedName>
        <fullName evidence="13">Mitochondrial carrier 2</fullName>
    </submittedName>
</protein>
<dbReference type="PANTHER" id="PTHR10780:SF18">
    <property type="entry name" value="LD43650P"/>
    <property type="match status" value="1"/>
</dbReference>
<accession>A0A0R3WJK8</accession>
<dbReference type="Proteomes" id="UP000274429">
    <property type="component" value="Unassembled WGS sequence"/>
</dbReference>
<name>A0A0R3WJK8_HYDTA</name>
<keyword evidence="7" id="KW-0496">Mitochondrion</keyword>
<dbReference type="SUPFAM" id="SSF103506">
    <property type="entry name" value="Mitochondrial carrier"/>
    <property type="match status" value="1"/>
</dbReference>
<reference evidence="11 12" key="2">
    <citation type="submission" date="2018-11" db="EMBL/GenBank/DDBJ databases">
        <authorList>
            <consortium name="Pathogen Informatics"/>
        </authorList>
    </citation>
    <scope>NUCLEOTIDE SEQUENCE [LARGE SCALE GENOMIC DNA]</scope>
</reference>
<evidence type="ECO:0000256" key="8">
    <source>
        <dbReference type="ARBA" id="ARBA00023136"/>
    </source>
</evidence>
<dbReference type="PROSITE" id="PS50920">
    <property type="entry name" value="SOLCAR"/>
    <property type="match status" value="1"/>
</dbReference>
<feature type="repeat" description="Solcar" evidence="9">
    <location>
        <begin position="153"/>
        <end position="241"/>
    </location>
</feature>
<reference evidence="13" key="1">
    <citation type="submission" date="2017-02" db="UniProtKB">
        <authorList>
            <consortium name="WormBaseParasite"/>
        </authorList>
    </citation>
    <scope>IDENTIFICATION</scope>
</reference>
<dbReference type="Pfam" id="PF00153">
    <property type="entry name" value="Mito_carr"/>
    <property type="match status" value="1"/>
</dbReference>
<gene>
    <name evidence="11" type="ORF">TTAC_LOCUS861</name>
</gene>
<keyword evidence="3 9" id="KW-0812">Transmembrane</keyword>
<evidence type="ECO:0000313" key="11">
    <source>
        <dbReference type="EMBL" id="VDM17099.1"/>
    </source>
</evidence>
<evidence type="ECO:0000256" key="6">
    <source>
        <dbReference type="ARBA" id="ARBA00022989"/>
    </source>
</evidence>
<keyword evidence="5" id="KW-1000">Mitochondrion outer membrane</keyword>
<keyword evidence="8 9" id="KW-0472">Membrane</keyword>
<evidence type="ECO:0000256" key="2">
    <source>
        <dbReference type="ARBA" id="ARBA00006375"/>
    </source>
</evidence>
<evidence type="ECO:0000256" key="4">
    <source>
        <dbReference type="ARBA" id="ARBA00022737"/>
    </source>
</evidence>
<dbReference type="GO" id="GO:0005741">
    <property type="term" value="C:mitochondrial outer membrane"/>
    <property type="evidence" value="ECO:0007669"/>
    <property type="project" value="UniProtKB-SubCell"/>
</dbReference>
<evidence type="ECO:0000313" key="12">
    <source>
        <dbReference type="Proteomes" id="UP000274429"/>
    </source>
</evidence>
<comment type="similarity">
    <text evidence="2 10">Belongs to the mitochondrial carrier (TC 2.A.29) family.</text>
</comment>
<dbReference type="OrthoDB" id="10253709at2759"/>
<dbReference type="InterPro" id="IPR023395">
    <property type="entry name" value="MCP_dom_sf"/>
</dbReference>
<dbReference type="AlphaFoldDB" id="A0A0R3WJK8"/>
<keyword evidence="12" id="KW-1185">Reference proteome</keyword>
<organism evidence="13">
    <name type="scientific">Hydatigena taeniaeformis</name>
    <name type="common">Feline tapeworm</name>
    <name type="synonym">Taenia taeniaeformis</name>
    <dbReference type="NCBI Taxonomy" id="6205"/>
    <lineage>
        <taxon>Eukaryota</taxon>
        <taxon>Metazoa</taxon>
        <taxon>Spiralia</taxon>
        <taxon>Lophotrochozoa</taxon>
        <taxon>Platyhelminthes</taxon>
        <taxon>Cestoda</taxon>
        <taxon>Eucestoda</taxon>
        <taxon>Cyclophyllidea</taxon>
        <taxon>Taeniidae</taxon>
        <taxon>Hydatigera</taxon>
    </lineage>
</organism>
<evidence type="ECO:0000256" key="5">
    <source>
        <dbReference type="ARBA" id="ARBA00022787"/>
    </source>
</evidence>
<keyword evidence="10" id="KW-0813">Transport</keyword>
<dbReference type="PANTHER" id="PTHR10780">
    <property type="entry name" value="MITOCHONDRIAL CARRIER HOMOLOG"/>
    <property type="match status" value="1"/>
</dbReference>
<evidence type="ECO:0000313" key="13">
    <source>
        <dbReference type="WBParaSite" id="TTAC_0000086001-mRNA-1"/>
    </source>
</evidence>
<keyword evidence="6" id="KW-1133">Transmembrane helix</keyword>
<evidence type="ECO:0000256" key="7">
    <source>
        <dbReference type="ARBA" id="ARBA00023128"/>
    </source>
</evidence>
<evidence type="ECO:0000256" key="9">
    <source>
        <dbReference type="PROSITE-ProRule" id="PRU00282"/>
    </source>
</evidence>
<dbReference type="InterPro" id="IPR018108">
    <property type="entry name" value="MCP_transmembrane"/>
</dbReference>
<proteinExistence type="inferred from homology"/>
<dbReference type="Gene3D" id="1.50.40.10">
    <property type="entry name" value="Mitochondrial carrier domain"/>
    <property type="match status" value="1"/>
</dbReference>
<dbReference type="EMBL" id="UYWX01000114">
    <property type="protein sequence ID" value="VDM17099.1"/>
    <property type="molecule type" value="Genomic_DNA"/>
</dbReference>
<evidence type="ECO:0000256" key="1">
    <source>
        <dbReference type="ARBA" id="ARBA00004374"/>
    </source>
</evidence>
<keyword evidence="4" id="KW-0677">Repeat</keyword>